<keyword evidence="8 10" id="KW-1133">Transmembrane helix</keyword>
<keyword evidence="6 10" id="KW-0812">Transmembrane</keyword>
<organism evidence="12 13">
    <name type="scientific">Aspergillus brasiliensis (strain CBS 101740 / IMI 381727 / IBT 21946)</name>
    <dbReference type="NCBI Taxonomy" id="767769"/>
    <lineage>
        <taxon>Eukaryota</taxon>
        <taxon>Fungi</taxon>
        <taxon>Dikarya</taxon>
        <taxon>Ascomycota</taxon>
        <taxon>Pezizomycotina</taxon>
        <taxon>Eurotiomycetes</taxon>
        <taxon>Eurotiomycetidae</taxon>
        <taxon>Eurotiales</taxon>
        <taxon>Aspergillaceae</taxon>
        <taxon>Aspergillus</taxon>
        <taxon>Aspergillus subgen. Circumdati</taxon>
    </lineage>
</organism>
<dbReference type="RefSeq" id="XP_067480760.1">
    <property type="nucleotide sequence ID" value="XM_067622553.1"/>
</dbReference>
<evidence type="ECO:0000256" key="11">
    <source>
        <dbReference type="SAM" id="MobiDB-lite"/>
    </source>
</evidence>
<keyword evidence="7 10" id="KW-0256">Endoplasmic reticulum</keyword>
<feature type="transmembrane region" description="Helical" evidence="10">
    <location>
        <begin position="142"/>
        <end position="161"/>
    </location>
</feature>
<accession>A0A1L9UPE3</accession>
<evidence type="ECO:0000313" key="12">
    <source>
        <dbReference type="EMBL" id="OJJ73512.1"/>
    </source>
</evidence>
<dbReference type="OrthoDB" id="497541at2759"/>
<feature type="transmembrane region" description="Helical" evidence="10">
    <location>
        <begin position="332"/>
        <end position="352"/>
    </location>
</feature>
<dbReference type="Pfam" id="PF11927">
    <property type="entry name" value="HODM_asu-like"/>
    <property type="match status" value="1"/>
</dbReference>
<dbReference type="VEuPathDB" id="FungiDB:ASPBRDRAFT_28744"/>
<feature type="transmembrane region" description="Helical" evidence="10">
    <location>
        <begin position="232"/>
        <end position="252"/>
    </location>
</feature>
<dbReference type="PANTHER" id="PTHR22760:SF2">
    <property type="entry name" value="ALPHA-1,2-MANNOSYLTRANSFERASE ALG9"/>
    <property type="match status" value="1"/>
</dbReference>
<dbReference type="Pfam" id="PF03901">
    <property type="entry name" value="Glyco_transf_22"/>
    <property type="match status" value="1"/>
</dbReference>
<evidence type="ECO:0000256" key="9">
    <source>
        <dbReference type="ARBA" id="ARBA00023136"/>
    </source>
</evidence>
<dbReference type="InterPro" id="IPR005599">
    <property type="entry name" value="GPI_mannosylTrfase"/>
</dbReference>
<evidence type="ECO:0000256" key="1">
    <source>
        <dbReference type="ARBA" id="ARBA00004477"/>
    </source>
</evidence>
<dbReference type="GO" id="GO:0006487">
    <property type="term" value="P:protein N-linked glycosylation"/>
    <property type="evidence" value="ECO:0007669"/>
    <property type="project" value="TreeGrafter"/>
</dbReference>
<name>A0A1L9UPE3_ASPBC</name>
<evidence type="ECO:0000256" key="6">
    <source>
        <dbReference type="ARBA" id="ARBA00022692"/>
    </source>
</evidence>
<dbReference type="InterPro" id="IPR021848">
    <property type="entry name" value="HODM_asu-like"/>
</dbReference>
<sequence length="1090" mass="123650">MAPARRKGEAPSGSQGSAPTPRTKQRPPPPPFYLPLNIALYLCIITNVLAALYAPIQDCDEVFNFWEPTHYLNHGYGLQTWEYSPVYSIRSWLYVSTHAVVGKIGSFALSSKSAEFYVIRCFLALVCAACETRLYSAICRTLSPRIGLFFLMVVAFTPGMFHASTAFLPSSFTMYMSMLGLTAFLDWRDGQKTAQGIMWFGLGAIVGWPFAGALMIPLLLEEVIIGFLSSNMRGIFLSVLDGALRCLAILALEVAVDYAFLRKLVLVPWNIVAYNVFGGEGRGPDIFGIEPWTFYIRNLLLNFNIWFAFAMAAAPLLALQALFRPKATSVQTLLRTVTLITPFYMWFAIFTAQPHKEERFMFPAYPFLALNASIAFHMVLSFVGSSNPKAPAGSMLPKIKLAVIMSIILMALNAGLLRIVGIISAYNAPLKVFEPLEQPGVAQPGDTVCFGKEWYRFPSSFFLPNDMRAKFVRSEFRGLLPGEFPEAADFSALFEGTSQIPTGMNDRNEEDLGKYTDLSQCSFLVDSEFPSRKATELEPDYIHEDTEWEQLSCHGFLDASQTGLLGRLIWTPDLPMIPAPLRRKWGEYCLLRRRGDTLTNAACHATVHRDLPRLAMFVWWMRACRRSHAEANARMSLAGGVYIPYISFQFPPASRDYLRHGGSTDRLSTTLNYSIVIMFSTSFHFGQSPIYDIALISAVTSIGVWLITRAFQWWTTSSKQGVARSSTPDLEKKSVAVTRKLGEWTPSDFKRPPASPYPNWDVHTTKPIPYRPFRYGPKYFVTMGLRSMKWDEWIELDNHYLKFHADKARRIAERGDKCCKTAPEAWDAAIELLEELTSYLPERYPTMFQKTPTGITNLVTHETFDITQRPLPEDPMAIAARLIQDDLAIMIERPDGEYYLLAGAVLLAGFWRLSDKYGMRLSEIHTSGSVPQYTEKLEKGMMNFFRRLKPEDPVLRNNYFIQVDDSLPWSHSIGSEDSEHVSWSTAQKNKAIENHWFRSERQSLRRLPKTGGVVFTIRTYFEPITGIVEEEYVPGRLASAVRSWGDDVAVYKGRERYGDVLLEFLDRKHQEQVDRGLRVELEDEMRKYPL</sequence>
<feature type="transmembrane region" description="Helical" evidence="10">
    <location>
        <begin position="32"/>
        <end position="56"/>
    </location>
</feature>
<comment type="similarity">
    <text evidence="3 10">Belongs to the glycosyltransferase 22 family.</text>
</comment>
<dbReference type="EC" id="2.4.1.-" evidence="10"/>
<comment type="subcellular location">
    <subcellularLocation>
        <location evidence="1 10">Endoplasmic reticulum membrane</location>
        <topology evidence="1 10">Multi-pass membrane protein</topology>
    </subcellularLocation>
</comment>
<evidence type="ECO:0000313" key="13">
    <source>
        <dbReference type="Proteomes" id="UP000184499"/>
    </source>
</evidence>
<keyword evidence="13" id="KW-1185">Reference proteome</keyword>
<dbReference type="UniPathway" id="UPA00378"/>
<feature type="transmembrane region" description="Helical" evidence="10">
    <location>
        <begin position="303"/>
        <end position="323"/>
    </location>
</feature>
<keyword evidence="4 10" id="KW-0328">Glycosyltransferase</keyword>
<feature type="transmembrane region" description="Helical" evidence="10">
    <location>
        <begin position="364"/>
        <end position="383"/>
    </location>
</feature>
<proteinExistence type="inferred from homology"/>
<keyword evidence="9 10" id="KW-0472">Membrane</keyword>
<gene>
    <name evidence="12" type="ORF">ASPBRDRAFT_28744</name>
</gene>
<evidence type="ECO:0000256" key="5">
    <source>
        <dbReference type="ARBA" id="ARBA00022679"/>
    </source>
</evidence>
<evidence type="ECO:0000256" key="2">
    <source>
        <dbReference type="ARBA" id="ARBA00004922"/>
    </source>
</evidence>
<dbReference type="AlphaFoldDB" id="A0A1L9UPE3"/>
<dbReference type="Proteomes" id="UP000184499">
    <property type="component" value="Unassembled WGS sequence"/>
</dbReference>
<evidence type="ECO:0000256" key="10">
    <source>
        <dbReference type="RuleBase" id="RU363075"/>
    </source>
</evidence>
<evidence type="ECO:0000256" key="4">
    <source>
        <dbReference type="ARBA" id="ARBA00022676"/>
    </source>
</evidence>
<evidence type="ECO:0000256" key="7">
    <source>
        <dbReference type="ARBA" id="ARBA00022824"/>
    </source>
</evidence>
<dbReference type="GO" id="GO:0005789">
    <property type="term" value="C:endoplasmic reticulum membrane"/>
    <property type="evidence" value="ECO:0007669"/>
    <property type="project" value="UniProtKB-SubCell"/>
</dbReference>
<dbReference type="OMA" id="FNIWFAF"/>
<dbReference type="GO" id="GO:0000026">
    <property type="term" value="F:alpha-1,2-mannosyltransferase activity"/>
    <property type="evidence" value="ECO:0007669"/>
    <property type="project" value="TreeGrafter"/>
</dbReference>
<feature type="transmembrane region" description="Helical" evidence="10">
    <location>
        <begin position="167"/>
        <end position="185"/>
    </location>
</feature>
<protein>
    <recommendedName>
        <fullName evidence="10">Mannosyltransferase</fullName>
        <ecNumber evidence="10">2.4.1.-</ecNumber>
    </recommendedName>
</protein>
<dbReference type="EMBL" id="KV878682">
    <property type="protein sequence ID" value="OJJ73512.1"/>
    <property type="molecule type" value="Genomic_DNA"/>
</dbReference>
<dbReference type="GeneID" id="93575041"/>
<feature type="transmembrane region" description="Helical" evidence="10">
    <location>
        <begin position="117"/>
        <end position="135"/>
    </location>
</feature>
<keyword evidence="5" id="KW-0808">Transferase</keyword>
<reference evidence="13" key="1">
    <citation type="journal article" date="2017" name="Genome Biol.">
        <title>Comparative genomics reveals high biological diversity and specific adaptations in the industrially and medically important fungal genus Aspergillus.</title>
        <authorList>
            <person name="de Vries R.P."/>
            <person name="Riley R."/>
            <person name="Wiebenga A."/>
            <person name="Aguilar-Osorio G."/>
            <person name="Amillis S."/>
            <person name="Uchima C.A."/>
            <person name="Anderluh G."/>
            <person name="Asadollahi M."/>
            <person name="Askin M."/>
            <person name="Barry K."/>
            <person name="Battaglia E."/>
            <person name="Bayram O."/>
            <person name="Benocci T."/>
            <person name="Braus-Stromeyer S.A."/>
            <person name="Caldana C."/>
            <person name="Canovas D."/>
            <person name="Cerqueira G.C."/>
            <person name="Chen F."/>
            <person name="Chen W."/>
            <person name="Choi C."/>
            <person name="Clum A."/>
            <person name="Dos Santos R.A."/>
            <person name="Damasio A.R."/>
            <person name="Diallinas G."/>
            <person name="Emri T."/>
            <person name="Fekete E."/>
            <person name="Flipphi M."/>
            <person name="Freyberg S."/>
            <person name="Gallo A."/>
            <person name="Gournas C."/>
            <person name="Habgood R."/>
            <person name="Hainaut M."/>
            <person name="Harispe M.L."/>
            <person name="Henrissat B."/>
            <person name="Hilden K.S."/>
            <person name="Hope R."/>
            <person name="Hossain A."/>
            <person name="Karabika E."/>
            <person name="Karaffa L."/>
            <person name="Karanyi Z."/>
            <person name="Krasevec N."/>
            <person name="Kuo A."/>
            <person name="Kusch H."/>
            <person name="LaButti K."/>
            <person name="Lagendijk E.L."/>
            <person name="Lapidus A."/>
            <person name="Levasseur A."/>
            <person name="Lindquist E."/>
            <person name="Lipzen A."/>
            <person name="Logrieco A.F."/>
            <person name="MacCabe A."/>
            <person name="Maekelae M.R."/>
            <person name="Malavazi I."/>
            <person name="Melin P."/>
            <person name="Meyer V."/>
            <person name="Mielnichuk N."/>
            <person name="Miskei M."/>
            <person name="Molnar A.P."/>
            <person name="Mule G."/>
            <person name="Ngan C.Y."/>
            <person name="Orejas M."/>
            <person name="Orosz E."/>
            <person name="Ouedraogo J.P."/>
            <person name="Overkamp K.M."/>
            <person name="Park H.-S."/>
            <person name="Perrone G."/>
            <person name="Piumi F."/>
            <person name="Punt P.J."/>
            <person name="Ram A.F."/>
            <person name="Ramon A."/>
            <person name="Rauscher S."/>
            <person name="Record E."/>
            <person name="Riano-Pachon D.M."/>
            <person name="Robert V."/>
            <person name="Roehrig J."/>
            <person name="Ruller R."/>
            <person name="Salamov A."/>
            <person name="Salih N.S."/>
            <person name="Samson R.A."/>
            <person name="Sandor E."/>
            <person name="Sanguinetti M."/>
            <person name="Schuetze T."/>
            <person name="Sepcic K."/>
            <person name="Shelest E."/>
            <person name="Sherlock G."/>
            <person name="Sophianopoulou V."/>
            <person name="Squina F.M."/>
            <person name="Sun H."/>
            <person name="Susca A."/>
            <person name="Todd R.B."/>
            <person name="Tsang A."/>
            <person name="Unkles S.E."/>
            <person name="van de Wiele N."/>
            <person name="van Rossen-Uffink D."/>
            <person name="Oliveira J.V."/>
            <person name="Vesth T.C."/>
            <person name="Visser J."/>
            <person name="Yu J.-H."/>
            <person name="Zhou M."/>
            <person name="Andersen M.R."/>
            <person name="Archer D.B."/>
            <person name="Baker S.E."/>
            <person name="Benoit I."/>
            <person name="Brakhage A.A."/>
            <person name="Braus G.H."/>
            <person name="Fischer R."/>
            <person name="Frisvad J.C."/>
            <person name="Goldman G.H."/>
            <person name="Houbraken J."/>
            <person name="Oakley B."/>
            <person name="Pocsi I."/>
            <person name="Scazzocchio C."/>
            <person name="Seiboth B."/>
            <person name="vanKuyk P.A."/>
            <person name="Wortman J."/>
            <person name="Dyer P.S."/>
            <person name="Grigoriev I.V."/>
        </authorList>
    </citation>
    <scope>NUCLEOTIDE SEQUENCE [LARGE SCALE GENOMIC DNA]</scope>
    <source>
        <strain evidence="13">CBS 101740 / IMI 381727 / IBT 21946</strain>
    </source>
</reference>
<comment type="pathway">
    <text evidence="2">Protein modification; protein glycosylation.</text>
</comment>
<dbReference type="STRING" id="767769.A0A1L9UPE3"/>
<feature type="transmembrane region" description="Helical" evidence="10">
    <location>
        <begin position="197"/>
        <end position="220"/>
    </location>
</feature>
<feature type="region of interest" description="Disordered" evidence="11">
    <location>
        <begin position="1"/>
        <end position="29"/>
    </location>
</feature>
<feature type="transmembrane region" description="Helical" evidence="10">
    <location>
        <begin position="403"/>
        <end position="426"/>
    </location>
</feature>
<dbReference type="PANTHER" id="PTHR22760">
    <property type="entry name" value="GLYCOSYLTRANSFERASE"/>
    <property type="match status" value="1"/>
</dbReference>
<evidence type="ECO:0000256" key="3">
    <source>
        <dbReference type="ARBA" id="ARBA00007063"/>
    </source>
</evidence>
<evidence type="ECO:0000256" key="8">
    <source>
        <dbReference type="ARBA" id="ARBA00022989"/>
    </source>
</evidence>